<evidence type="ECO:0008006" key="4">
    <source>
        <dbReference type="Google" id="ProtNLM"/>
    </source>
</evidence>
<proteinExistence type="predicted"/>
<comment type="caution">
    <text evidence="2">The sequence shown here is derived from an EMBL/GenBank/DDBJ whole genome shotgun (WGS) entry which is preliminary data.</text>
</comment>
<evidence type="ECO:0000313" key="2">
    <source>
        <dbReference type="EMBL" id="NYE57158.1"/>
    </source>
</evidence>
<gene>
    <name evidence="2" type="ORF">HDG70_000864</name>
</gene>
<evidence type="ECO:0000256" key="1">
    <source>
        <dbReference type="SAM" id="SignalP"/>
    </source>
</evidence>
<dbReference type="PROSITE" id="PS51257">
    <property type="entry name" value="PROKAR_LIPOPROTEIN"/>
    <property type="match status" value="1"/>
</dbReference>
<feature type="signal peptide" evidence="1">
    <location>
        <begin position="1"/>
        <end position="30"/>
    </location>
</feature>
<evidence type="ECO:0000313" key="3">
    <source>
        <dbReference type="Proteomes" id="UP000604066"/>
    </source>
</evidence>
<protein>
    <recommendedName>
        <fullName evidence="4">Lipoprotein</fullName>
    </recommendedName>
</protein>
<reference evidence="2 3" key="1">
    <citation type="submission" date="2020-07" db="EMBL/GenBank/DDBJ databases">
        <title>Genomic Encyclopedia of Type Strains, Phase III (KMG-III): the genomes of soil and plant-associated and newly described type strains.</title>
        <authorList>
            <person name="Whitman W."/>
        </authorList>
    </citation>
    <scope>NUCLEOTIDE SEQUENCE [LARGE SCALE GENOMIC DNA]</scope>
    <source>
        <strain evidence="2 3">DSM 11255</strain>
    </source>
</reference>
<accession>A0ABX2RBI8</accession>
<keyword evidence="3" id="KW-1185">Reference proteome</keyword>
<keyword evidence="1" id="KW-0732">Signal</keyword>
<sequence>MTRGGGVTIRRLIVFSLAVLLLAAGGCATSKEKPGYVKSTGEPKTTKETAYQVNQNTADSTKKKKGIYHPTYRKEIPVPVYENCEIIEGKITKKDGFGYHVGSLTIPWPAAGVHIILDNGDSLKIGDNVRIRKAGNSFWVIKYSGYRERYFNSKKYGKIIEVRGKIKEVKENGIILDNGKKFFWNKDTPVDVHLFDDSIADRYFSYDPSYFKPGQVVTIEYPVRNPNEWVEIFQEF</sequence>
<dbReference type="EMBL" id="JACCBS010000001">
    <property type="protein sequence ID" value="NYE57158.1"/>
    <property type="molecule type" value="Genomic_DNA"/>
</dbReference>
<dbReference type="Proteomes" id="UP000604066">
    <property type="component" value="Unassembled WGS sequence"/>
</dbReference>
<organism evidence="2 3">
    <name type="scientific">Carboxydothermus ferrireducens DSM 11255</name>
    <dbReference type="NCBI Taxonomy" id="1119529"/>
    <lineage>
        <taxon>Bacteria</taxon>
        <taxon>Bacillati</taxon>
        <taxon>Bacillota</taxon>
        <taxon>Clostridia</taxon>
        <taxon>Thermoanaerobacterales</taxon>
        <taxon>Thermoanaerobacteraceae</taxon>
        <taxon>Carboxydothermus</taxon>
    </lineage>
</organism>
<dbReference type="RefSeq" id="WP_028052453.1">
    <property type="nucleotide sequence ID" value="NZ_ATYG01000021.1"/>
</dbReference>
<feature type="chain" id="PRO_5047426317" description="Lipoprotein" evidence="1">
    <location>
        <begin position="31"/>
        <end position="236"/>
    </location>
</feature>
<name>A0ABX2RBI8_9THEO</name>